<sequence length="91" mass="10222">MRIRLRGPRAPAEEQSVSGWDAEGETLSFWIPAQQESESTSGLSPSNTSRMRGRIVEMLTTLVVQELHPTTAILSYRLQTFAFLHLSWTSS</sequence>
<feature type="region of interest" description="Disordered" evidence="1">
    <location>
        <begin position="1"/>
        <end position="20"/>
    </location>
</feature>
<accession>A0ABR1ILN1</accession>
<comment type="caution">
    <text evidence="2">The sequence shown here is derived from an EMBL/GenBank/DDBJ whole genome shotgun (WGS) entry which is preliminary data.</text>
</comment>
<reference evidence="2 3" key="1">
    <citation type="submission" date="2024-01" db="EMBL/GenBank/DDBJ databases">
        <title>A draft genome for the cacao thread blight pathogen Marasmiellus scandens.</title>
        <authorList>
            <person name="Baruah I.K."/>
            <person name="Leung J."/>
            <person name="Bukari Y."/>
            <person name="Amoako-Attah I."/>
            <person name="Meinhardt L.W."/>
            <person name="Bailey B.A."/>
            <person name="Cohen S.P."/>
        </authorList>
    </citation>
    <scope>NUCLEOTIDE SEQUENCE [LARGE SCALE GENOMIC DNA]</scope>
    <source>
        <strain evidence="2 3">GH-19</strain>
    </source>
</reference>
<organism evidence="2 3">
    <name type="scientific">Marasmiellus scandens</name>
    <dbReference type="NCBI Taxonomy" id="2682957"/>
    <lineage>
        <taxon>Eukaryota</taxon>
        <taxon>Fungi</taxon>
        <taxon>Dikarya</taxon>
        <taxon>Basidiomycota</taxon>
        <taxon>Agaricomycotina</taxon>
        <taxon>Agaricomycetes</taxon>
        <taxon>Agaricomycetidae</taxon>
        <taxon>Agaricales</taxon>
        <taxon>Marasmiineae</taxon>
        <taxon>Omphalotaceae</taxon>
        <taxon>Marasmiellus</taxon>
    </lineage>
</organism>
<evidence type="ECO:0000256" key="1">
    <source>
        <dbReference type="SAM" id="MobiDB-lite"/>
    </source>
</evidence>
<evidence type="ECO:0000313" key="2">
    <source>
        <dbReference type="EMBL" id="KAK7434983.1"/>
    </source>
</evidence>
<gene>
    <name evidence="2" type="ORF">VKT23_019888</name>
</gene>
<keyword evidence="3" id="KW-1185">Reference proteome</keyword>
<protein>
    <submittedName>
        <fullName evidence="2">Uncharacterized protein</fullName>
    </submittedName>
</protein>
<proteinExistence type="predicted"/>
<dbReference type="Proteomes" id="UP001498398">
    <property type="component" value="Unassembled WGS sequence"/>
</dbReference>
<evidence type="ECO:0000313" key="3">
    <source>
        <dbReference type="Proteomes" id="UP001498398"/>
    </source>
</evidence>
<dbReference type="EMBL" id="JBANRG010000113">
    <property type="protein sequence ID" value="KAK7434983.1"/>
    <property type="molecule type" value="Genomic_DNA"/>
</dbReference>
<name>A0ABR1ILN1_9AGAR</name>